<keyword evidence="2" id="KW-1185">Reference proteome</keyword>
<gene>
    <name evidence="1" type="ORF">RJT34_12628</name>
</gene>
<dbReference type="EMBL" id="JAYKXN010000003">
    <property type="protein sequence ID" value="KAK7301754.1"/>
    <property type="molecule type" value="Genomic_DNA"/>
</dbReference>
<comment type="caution">
    <text evidence="1">The sequence shown here is derived from an EMBL/GenBank/DDBJ whole genome shotgun (WGS) entry which is preliminary data.</text>
</comment>
<proteinExistence type="predicted"/>
<evidence type="ECO:0000313" key="1">
    <source>
        <dbReference type="EMBL" id="KAK7301754.1"/>
    </source>
</evidence>
<accession>A0AAN9JP65</accession>
<dbReference type="Proteomes" id="UP001359559">
    <property type="component" value="Unassembled WGS sequence"/>
</dbReference>
<reference evidence="1 2" key="1">
    <citation type="submission" date="2024-01" db="EMBL/GenBank/DDBJ databases">
        <title>The genomes of 5 underutilized Papilionoideae crops provide insights into root nodulation and disease resistance.</title>
        <authorList>
            <person name="Yuan L."/>
        </authorList>
    </citation>
    <scope>NUCLEOTIDE SEQUENCE [LARGE SCALE GENOMIC DNA]</scope>
    <source>
        <strain evidence="1">LY-2023</strain>
        <tissue evidence="1">Leaf</tissue>
    </source>
</reference>
<sequence length="95" mass="10531">MGILGSIALACSRTKRTCLRMARLSLMHTYACCRQCPFGTVHSDKRAYVYVSVGSGSHRAYVQGLRAYVCQGHVEKEKETVGERGYTLIQACLRA</sequence>
<evidence type="ECO:0000313" key="2">
    <source>
        <dbReference type="Proteomes" id="UP001359559"/>
    </source>
</evidence>
<organism evidence="1 2">
    <name type="scientific">Clitoria ternatea</name>
    <name type="common">Butterfly pea</name>
    <dbReference type="NCBI Taxonomy" id="43366"/>
    <lineage>
        <taxon>Eukaryota</taxon>
        <taxon>Viridiplantae</taxon>
        <taxon>Streptophyta</taxon>
        <taxon>Embryophyta</taxon>
        <taxon>Tracheophyta</taxon>
        <taxon>Spermatophyta</taxon>
        <taxon>Magnoliopsida</taxon>
        <taxon>eudicotyledons</taxon>
        <taxon>Gunneridae</taxon>
        <taxon>Pentapetalae</taxon>
        <taxon>rosids</taxon>
        <taxon>fabids</taxon>
        <taxon>Fabales</taxon>
        <taxon>Fabaceae</taxon>
        <taxon>Papilionoideae</taxon>
        <taxon>50 kb inversion clade</taxon>
        <taxon>NPAAA clade</taxon>
        <taxon>indigoferoid/millettioid clade</taxon>
        <taxon>Phaseoleae</taxon>
        <taxon>Clitoria</taxon>
    </lineage>
</organism>
<dbReference type="AlphaFoldDB" id="A0AAN9JP65"/>
<protein>
    <submittedName>
        <fullName evidence="1">Uncharacterized protein</fullName>
    </submittedName>
</protein>
<name>A0AAN9JP65_CLITE</name>